<dbReference type="SUPFAM" id="SSF53335">
    <property type="entry name" value="S-adenosyl-L-methionine-dependent methyltransferases"/>
    <property type="match status" value="1"/>
</dbReference>
<dbReference type="InterPro" id="IPR050464">
    <property type="entry name" value="Zeta_carotene_desat/Oxidored"/>
</dbReference>
<dbReference type="Gene3D" id="3.40.50.150">
    <property type="entry name" value="Vaccinia Virus protein VP39"/>
    <property type="match status" value="1"/>
</dbReference>
<dbReference type="EMBL" id="GG698924">
    <property type="protein sequence ID" value="EEU36999.1"/>
    <property type="molecule type" value="Genomic_DNA"/>
</dbReference>
<sequence>MEQPQKVSSKGHDLVAQKRVAVIGTGLAGLTTAYLLRSDEQERYSVTLFEQADRLSFDSASVTVKNEETELTERIDLPMRANAGGYYHHLLRMYHHLRIPLHPTRFLFVFAKAFPTNSDGTNRPDESYFVHASNLHQMPPPWPGNRSVLAHIIEILYLIVCQFWFTLACFLVSPLEGRATSSGYSESLADYLERIRLPRRYISHYLLPLLSGVSTCSHDELLAFPASDIVNYKKRSHGQQHYTVCGGVSQVQARLTKGLEDVNLNSRVIEAVPGSDGESVIVRWQSTVDGSSRIEEQVFDRVVLAVSPDVAGAIFKPLRPMLQILPTRRVESTVLKPQTGGNMCVVKDSDKSVKSCMHHLADTSPSETMTLRTLFPKSDSARTEALHTMPSRVVVSTCPLQEDQESKATTLRRARFTRTLRSTEGQALVQQLVGESRSAKKEDDTAAAWVNGQDNVWLAGAWCWDGMLDEAITTPAFATSREVVAVGEILQDGLILDSGWLCHWIYLGHCFYHSYCRAHWHYHSAQERHLRSGALEAQHQISPAVHVDERWILAYISRKTPSGEPIKDFHESSAALLKQVIGAAGLLDEELLAAGSRGSLAILDLGFGCGDQTWELARLAQSQNWDDFRYVGLTLNEAQVQTSRRKIYREIANSGNDAGVVTAESFKLFCANAAKPETWTPQVADAVYSLADERFNERWLLALDCLYHFSPSRKPVFEHAARELDAQFMAFDLLINESASAMNILKARLIGKMMGCPLKTFLTENEYRDQLVECGYDRKLITIKEITDDVFSGLVKYMDRQDELLAEYGVSLGGFKLAGRLFNWFDRTRVVRAVVVVARTKDKTR</sequence>
<dbReference type="PANTHER" id="PTHR42923:SF42">
    <property type="entry name" value="AMINE OXIDASE DOMAIN-CONTAINING PROTEIN"/>
    <property type="match status" value="1"/>
</dbReference>
<dbReference type="OrthoDB" id="5977668at2759"/>
<dbReference type="VEuPathDB" id="FungiDB:NECHADRAFT_86662"/>
<dbReference type="eggNOG" id="ENOG502RZ2M">
    <property type="taxonomic scope" value="Eukaryota"/>
</dbReference>
<gene>
    <name evidence="1" type="ORF">NECHADRAFT_86662</name>
</gene>
<dbReference type="Proteomes" id="UP000005206">
    <property type="component" value="Chromosome 11"/>
</dbReference>
<dbReference type="HOGENOM" id="CLU_354497_0_0_1"/>
<proteinExistence type="predicted"/>
<reference evidence="1 2" key="1">
    <citation type="journal article" date="2009" name="PLoS Genet.">
        <title>The genome of Nectria haematococca: contribution of supernumerary chromosomes to gene expansion.</title>
        <authorList>
            <person name="Coleman J.J."/>
            <person name="Rounsley S.D."/>
            <person name="Rodriguez-Carres M."/>
            <person name="Kuo A."/>
            <person name="Wasmann C.C."/>
            <person name="Grimwood J."/>
            <person name="Schmutz J."/>
            <person name="Taga M."/>
            <person name="White G.J."/>
            <person name="Zhou S."/>
            <person name="Schwartz D.C."/>
            <person name="Freitag M."/>
            <person name="Ma L.J."/>
            <person name="Danchin E.G."/>
            <person name="Henrissat B."/>
            <person name="Coutinho P.M."/>
            <person name="Nelson D.R."/>
            <person name="Straney D."/>
            <person name="Napoli C.A."/>
            <person name="Barker B.M."/>
            <person name="Gribskov M."/>
            <person name="Rep M."/>
            <person name="Kroken S."/>
            <person name="Molnar I."/>
            <person name="Rensing C."/>
            <person name="Kennell J.C."/>
            <person name="Zamora J."/>
            <person name="Farman M.L."/>
            <person name="Selker E.U."/>
            <person name="Salamov A."/>
            <person name="Shapiro H."/>
            <person name="Pangilinan J."/>
            <person name="Lindquist E."/>
            <person name="Lamers C."/>
            <person name="Grigoriev I.V."/>
            <person name="Geiser D.M."/>
            <person name="Covert S.F."/>
            <person name="Temporini E."/>
            <person name="Vanetten H.D."/>
        </authorList>
    </citation>
    <scope>NUCLEOTIDE SEQUENCE [LARGE SCALE GENOMIC DNA]</scope>
    <source>
        <strain evidence="2">ATCC MYA-4622 / CBS 123669 / FGSC 9596 / NRRL 45880 / 77-13-4</strain>
    </source>
</reference>
<dbReference type="Gene3D" id="3.50.50.60">
    <property type="entry name" value="FAD/NAD(P)-binding domain"/>
    <property type="match status" value="2"/>
</dbReference>
<dbReference type="Pfam" id="PF13450">
    <property type="entry name" value="NAD_binding_8"/>
    <property type="match status" value="1"/>
</dbReference>
<protein>
    <recommendedName>
        <fullName evidence="3">Amine oxidase domain-containing protein</fullName>
    </recommendedName>
</protein>
<dbReference type="PANTHER" id="PTHR42923">
    <property type="entry name" value="PROTOPORPHYRINOGEN OXIDASE"/>
    <property type="match status" value="1"/>
</dbReference>
<evidence type="ECO:0000313" key="1">
    <source>
        <dbReference type="EMBL" id="EEU36999.1"/>
    </source>
</evidence>
<dbReference type="GeneID" id="9664918"/>
<dbReference type="OMA" id="AIPWENA"/>
<accession>C7ZFS8</accession>
<dbReference type="InterPro" id="IPR036188">
    <property type="entry name" value="FAD/NAD-bd_sf"/>
</dbReference>
<dbReference type="InParanoid" id="C7ZFS8"/>
<keyword evidence="2" id="KW-1185">Reference proteome</keyword>
<name>C7ZFS8_FUSV7</name>
<evidence type="ECO:0000313" key="2">
    <source>
        <dbReference type="Proteomes" id="UP000005206"/>
    </source>
</evidence>
<dbReference type="STRING" id="660122.C7ZFS8"/>
<dbReference type="Gene3D" id="3.90.660.20">
    <property type="entry name" value="Protoporphyrinogen oxidase, mitochondrial, domain 2"/>
    <property type="match status" value="1"/>
</dbReference>
<dbReference type="KEGG" id="nhe:NECHADRAFT_86662"/>
<dbReference type="Gene3D" id="1.10.3110.10">
    <property type="entry name" value="protoporphyrinogen ix oxidase, domain 3"/>
    <property type="match status" value="1"/>
</dbReference>
<dbReference type="SUPFAM" id="SSF51905">
    <property type="entry name" value="FAD/NAD(P)-binding domain"/>
    <property type="match status" value="1"/>
</dbReference>
<organism evidence="1 2">
    <name type="scientific">Fusarium vanettenii (strain ATCC MYA-4622 / CBS 123669 / FGSC 9596 / NRRL 45880 / 77-13-4)</name>
    <name type="common">Fusarium solani subsp. pisi</name>
    <dbReference type="NCBI Taxonomy" id="660122"/>
    <lineage>
        <taxon>Eukaryota</taxon>
        <taxon>Fungi</taxon>
        <taxon>Dikarya</taxon>
        <taxon>Ascomycota</taxon>
        <taxon>Pezizomycotina</taxon>
        <taxon>Sordariomycetes</taxon>
        <taxon>Hypocreomycetidae</taxon>
        <taxon>Hypocreales</taxon>
        <taxon>Nectriaceae</taxon>
        <taxon>Fusarium</taxon>
        <taxon>Fusarium solani species complex</taxon>
        <taxon>Fusarium vanettenii</taxon>
    </lineage>
</organism>
<dbReference type="RefSeq" id="XP_003042712.1">
    <property type="nucleotide sequence ID" value="XM_003042666.1"/>
</dbReference>
<evidence type="ECO:0008006" key="3">
    <source>
        <dbReference type="Google" id="ProtNLM"/>
    </source>
</evidence>
<dbReference type="GO" id="GO:0016491">
    <property type="term" value="F:oxidoreductase activity"/>
    <property type="evidence" value="ECO:0007669"/>
    <property type="project" value="TreeGrafter"/>
</dbReference>
<dbReference type="InterPro" id="IPR029063">
    <property type="entry name" value="SAM-dependent_MTases_sf"/>
</dbReference>
<dbReference type="AlphaFoldDB" id="C7ZFS8"/>